<reference evidence="1 2" key="1">
    <citation type="submission" date="2019-02" db="EMBL/GenBank/DDBJ databases">
        <authorList>
            <consortium name="Pathogen Informatics"/>
        </authorList>
    </citation>
    <scope>NUCLEOTIDE SEQUENCE [LARGE SCALE GENOMIC DNA]</scope>
    <source>
        <strain evidence="1 2">078GUE027</strain>
    </source>
</reference>
<name>A0AAX3GW07_CLODI</name>
<gene>
    <name evidence="1" type="ORF">SAMEA1710456_00451</name>
</gene>
<organism evidence="1 2">
    <name type="scientific">Clostridioides difficile</name>
    <name type="common">Peptoclostridium difficile</name>
    <dbReference type="NCBI Taxonomy" id="1496"/>
    <lineage>
        <taxon>Bacteria</taxon>
        <taxon>Bacillati</taxon>
        <taxon>Bacillota</taxon>
        <taxon>Clostridia</taxon>
        <taxon>Peptostreptococcales</taxon>
        <taxon>Peptostreptococcaceae</taxon>
        <taxon>Clostridioides</taxon>
    </lineage>
</organism>
<evidence type="ECO:0008006" key="3">
    <source>
        <dbReference type="Google" id="ProtNLM"/>
    </source>
</evidence>
<accession>A0AAX3GW07</accession>
<evidence type="ECO:0000313" key="2">
    <source>
        <dbReference type="Proteomes" id="UP000346772"/>
    </source>
</evidence>
<dbReference type="AlphaFoldDB" id="A0AAX3GW07"/>
<proteinExistence type="predicted"/>
<dbReference type="Proteomes" id="UP000346772">
    <property type="component" value="Unassembled WGS sequence"/>
</dbReference>
<evidence type="ECO:0000313" key="1">
    <source>
        <dbReference type="EMBL" id="VFD53001.1"/>
    </source>
</evidence>
<sequence>MLLENKGSILIITLIIFSIISTVCIMCIGLIYTHNNMFKLGYKDIQLKEISLSGIEISVSNVLSCVEEAIDISNSEGEFREYFLGNNMIECIKKIKDTSYSSVEGLSLKVENNTIYDREDFFEFDIESSVREKEFLKTIKVRVKIKNPWVGIDIEDYMNKSNNNKIYDKKFNNYKASENNEILNQFKNESENISNQEVVEPTEEDNEEYEEELKQNIIENIKKNFDEKKLVQVYKYRGV</sequence>
<protein>
    <recommendedName>
        <fullName evidence="3">Lipoprotein</fullName>
    </recommendedName>
</protein>
<dbReference type="RefSeq" id="WP_003419295.1">
    <property type="nucleotide sequence ID" value="NZ_BEHB01000001.1"/>
</dbReference>
<dbReference type="EMBL" id="CAADAT010000002">
    <property type="protein sequence ID" value="VFD53001.1"/>
    <property type="molecule type" value="Genomic_DNA"/>
</dbReference>
<comment type="caution">
    <text evidence="1">The sequence shown here is derived from an EMBL/GenBank/DDBJ whole genome shotgun (WGS) entry which is preliminary data.</text>
</comment>